<evidence type="ECO:0000313" key="2">
    <source>
        <dbReference type="Proteomes" id="UP001076655"/>
    </source>
</evidence>
<dbReference type="AlphaFoldDB" id="A0A9Q4CNG9"/>
<dbReference type="InterPro" id="IPR003458">
    <property type="entry name" value="Phage_T4_Gp38_tail_assem"/>
</dbReference>
<dbReference type="EMBL" id="JAPNMI010000006">
    <property type="protein sequence ID" value="MCY0790473.1"/>
    <property type="molecule type" value="Genomic_DNA"/>
</dbReference>
<accession>A0A9Q4CNG9</accession>
<dbReference type="Pfam" id="PF02413">
    <property type="entry name" value="Caudo_TAP"/>
    <property type="match status" value="1"/>
</dbReference>
<protein>
    <submittedName>
        <fullName evidence="1">Tail fiber assembly protein</fullName>
    </submittedName>
</protein>
<evidence type="ECO:0000313" key="1">
    <source>
        <dbReference type="EMBL" id="MCY0790473.1"/>
    </source>
</evidence>
<comment type="caution">
    <text evidence="1">The sequence shown here is derived from an EMBL/GenBank/DDBJ whole genome shotgun (WGS) entry which is preliminary data.</text>
</comment>
<sequence length="145" mass="16197">MMEFGFSAKALQFFIMDKRDDYENNGLWPDDIVAVNGDVMHEYAGIPPEGKHLGADKKGKPVWVDIPPLTHEQHVTITEAQKQALIAEASQKTQLWQTQLMLGIITDEDKASLKEWMLYVQEVQAVDPSPGADVVWPTPPASPAR</sequence>
<organism evidence="1 2">
    <name type="scientific">Morganella morganii</name>
    <name type="common">Proteus morganii</name>
    <dbReference type="NCBI Taxonomy" id="582"/>
    <lineage>
        <taxon>Bacteria</taxon>
        <taxon>Pseudomonadati</taxon>
        <taxon>Pseudomonadota</taxon>
        <taxon>Gammaproteobacteria</taxon>
        <taxon>Enterobacterales</taxon>
        <taxon>Morganellaceae</taxon>
        <taxon>Morganella</taxon>
    </lineage>
</organism>
<dbReference type="RefSeq" id="WP_267785574.1">
    <property type="nucleotide sequence ID" value="NZ_JAPNMI010000006.1"/>
</dbReference>
<reference evidence="1" key="1">
    <citation type="submission" date="2022-08" db="EMBL/GenBank/DDBJ databases">
        <authorList>
            <person name="Dale J.L."/>
        </authorList>
    </citation>
    <scope>NUCLEOTIDE SEQUENCE</scope>
    <source>
        <strain evidence="1">2022EL-00758</strain>
    </source>
</reference>
<name>A0A9Q4CNG9_MORMO</name>
<proteinExistence type="predicted"/>
<gene>
    <name evidence="1" type="ORF">N0392_12350</name>
</gene>
<dbReference type="Proteomes" id="UP001076655">
    <property type="component" value="Unassembled WGS sequence"/>
</dbReference>